<protein>
    <submittedName>
        <fullName evidence="2">SnoaL-like domain-containing protein</fullName>
    </submittedName>
</protein>
<dbReference type="Proteomes" id="UP001595973">
    <property type="component" value="Unassembled WGS sequence"/>
</dbReference>
<dbReference type="InterPro" id="IPR046860">
    <property type="entry name" value="SnoaL_5"/>
</dbReference>
<comment type="caution">
    <text evidence="2">The sequence shown here is derived from an EMBL/GenBank/DDBJ whole genome shotgun (WGS) entry which is preliminary data.</text>
</comment>
<dbReference type="InterPro" id="IPR032710">
    <property type="entry name" value="NTF2-like_dom_sf"/>
</dbReference>
<dbReference type="RefSeq" id="WP_380716937.1">
    <property type="nucleotide sequence ID" value="NZ_JBHSGI010000005.1"/>
</dbReference>
<sequence>MDLKAIAAELVAGCRENRAVANLDKLYSGDAVSVEAQAMPGMDRAAQGLEAIKGKHAWWDANHEVTGGTISDPMLHGDDRFAVIFDMQGRNKQSGEAFAMTEVGVYHVKDGRIVREEFFY</sequence>
<evidence type="ECO:0000313" key="3">
    <source>
        <dbReference type="Proteomes" id="UP001595973"/>
    </source>
</evidence>
<dbReference type="EMBL" id="JBHSGI010000005">
    <property type="protein sequence ID" value="MFC4668614.1"/>
    <property type="molecule type" value="Genomic_DNA"/>
</dbReference>
<keyword evidence="3" id="KW-1185">Reference proteome</keyword>
<evidence type="ECO:0000313" key="2">
    <source>
        <dbReference type="EMBL" id="MFC4668614.1"/>
    </source>
</evidence>
<dbReference type="SUPFAM" id="SSF54427">
    <property type="entry name" value="NTF2-like"/>
    <property type="match status" value="1"/>
</dbReference>
<proteinExistence type="predicted"/>
<name>A0ABV9KEV2_9RHOB</name>
<gene>
    <name evidence="2" type="ORF">ACFO5X_08625</name>
</gene>
<accession>A0ABV9KEV2</accession>
<dbReference type="Pfam" id="PF20409">
    <property type="entry name" value="SnoaL_5"/>
    <property type="match status" value="1"/>
</dbReference>
<dbReference type="Gene3D" id="3.10.450.50">
    <property type="match status" value="1"/>
</dbReference>
<feature type="domain" description="SnoaL-like" evidence="1">
    <location>
        <begin position="7"/>
        <end position="120"/>
    </location>
</feature>
<organism evidence="2 3">
    <name type="scientific">Seohaeicola nanhaiensis</name>
    <dbReference type="NCBI Taxonomy" id="1387282"/>
    <lineage>
        <taxon>Bacteria</taxon>
        <taxon>Pseudomonadati</taxon>
        <taxon>Pseudomonadota</taxon>
        <taxon>Alphaproteobacteria</taxon>
        <taxon>Rhodobacterales</taxon>
        <taxon>Roseobacteraceae</taxon>
        <taxon>Seohaeicola</taxon>
    </lineage>
</organism>
<reference evidence="3" key="1">
    <citation type="journal article" date="2019" name="Int. J. Syst. Evol. Microbiol.">
        <title>The Global Catalogue of Microorganisms (GCM) 10K type strain sequencing project: providing services to taxonomists for standard genome sequencing and annotation.</title>
        <authorList>
            <consortium name="The Broad Institute Genomics Platform"/>
            <consortium name="The Broad Institute Genome Sequencing Center for Infectious Disease"/>
            <person name="Wu L."/>
            <person name="Ma J."/>
        </authorList>
    </citation>
    <scope>NUCLEOTIDE SEQUENCE [LARGE SCALE GENOMIC DNA]</scope>
    <source>
        <strain evidence="3">CGMCC 4.7283</strain>
    </source>
</reference>
<evidence type="ECO:0000259" key="1">
    <source>
        <dbReference type="Pfam" id="PF20409"/>
    </source>
</evidence>